<dbReference type="Gene3D" id="3.30.60.90">
    <property type="match status" value="1"/>
</dbReference>
<keyword evidence="3" id="KW-0863">Zinc-finger</keyword>
<evidence type="ECO:0000256" key="3">
    <source>
        <dbReference type="ARBA" id="ARBA00022771"/>
    </source>
</evidence>
<name>M8B2C9_AEGTA</name>
<accession>M8B2C9</accession>
<protein>
    <recommendedName>
        <fullName evidence="5">DC1 domain-containing protein</fullName>
    </recommendedName>
</protein>
<dbReference type="ExpressionAtlas" id="M8B2C9">
    <property type="expression patterns" value="baseline"/>
</dbReference>
<dbReference type="AlphaFoldDB" id="M8B2C9"/>
<evidence type="ECO:0000313" key="6">
    <source>
        <dbReference type="EnsemblPlants" id="EMT10892"/>
    </source>
</evidence>
<dbReference type="PANTHER" id="PTHR46477:SF8">
    <property type="entry name" value="OS08G0257100 PROTEIN"/>
    <property type="match status" value="1"/>
</dbReference>
<sequence length="163" mass="17983">MASSSRTCISHPAHLQHELTLEGTGKFVCNGCHEYGIGERYRCQTCGYNLHDKCAFEEGTKIVHPLLKNIELQLRFAPAGPEGSKLVCDACGDDVTGFHYHSSKLCLHPCCCEKPPDGKVREKKDAPRGNLGWRMLYVSGVVVHVTMAALTGDFTEVINKFSE</sequence>
<dbReference type="OMA" id="HEFKLES"/>
<dbReference type="InterPro" id="IPR043145">
    <property type="entry name" value="Znf_ZZ_sf"/>
</dbReference>
<feature type="domain" description="DC1" evidence="5">
    <location>
        <begin position="13"/>
        <end position="55"/>
    </location>
</feature>
<keyword evidence="4" id="KW-0862">Zinc</keyword>
<dbReference type="EnsemblPlants" id="EMT10892">
    <property type="protein sequence ID" value="EMT10892"/>
    <property type="gene ID" value="F775_23316"/>
</dbReference>
<dbReference type="Pfam" id="PF03107">
    <property type="entry name" value="C1_2"/>
    <property type="match status" value="1"/>
</dbReference>
<organism evidence="6">
    <name type="scientific">Aegilops tauschii</name>
    <name type="common">Tausch's goatgrass</name>
    <name type="synonym">Aegilops squarrosa</name>
    <dbReference type="NCBI Taxonomy" id="37682"/>
    <lineage>
        <taxon>Eukaryota</taxon>
        <taxon>Viridiplantae</taxon>
        <taxon>Streptophyta</taxon>
        <taxon>Embryophyta</taxon>
        <taxon>Tracheophyta</taxon>
        <taxon>Spermatophyta</taxon>
        <taxon>Magnoliopsida</taxon>
        <taxon>Liliopsida</taxon>
        <taxon>Poales</taxon>
        <taxon>Poaceae</taxon>
        <taxon>BOP clade</taxon>
        <taxon>Pooideae</taxon>
        <taxon>Triticodae</taxon>
        <taxon>Triticeae</taxon>
        <taxon>Triticinae</taxon>
        <taxon>Aegilops</taxon>
    </lineage>
</organism>
<evidence type="ECO:0000256" key="2">
    <source>
        <dbReference type="ARBA" id="ARBA00022737"/>
    </source>
</evidence>
<dbReference type="GO" id="GO:0008270">
    <property type="term" value="F:zinc ion binding"/>
    <property type="evidence" value="ECO:0007669"/>
    <property type="project" value="UniProtKB-KW"/>
</dbReference>
<evidence type="ECO:0000259" key="5">
    <source>
        <dbReference type="Pfam" id="PF03107"/>
    </source>
</evidence>
<dbReference type="PANTHER" id="PTHR46477">
    <property type="entry name" value="CYSTEINE/HISTIDINE-RICH C1 DOMAIN FAMILY PROTEIN"/>
    <property type="match status" value="1"/>
</dbReference>
<evidence type="ECO:0000256" key="4">
    <source>
        <dbReference type="ARBA" id="ARBA00022833"/>
    </source>
</evidence>
<reference evidence="6" key="1">
    <citation type="submission" date="2015-06" db="UniProtKB">
        <authorList>
            <consortium name="EnsemblPlants"/>
        </authorList>
    </citation>
    <scope>IDENTIFICATION</scope>
</reference>
<keyword evidence="1" id="KW-0479">Metal-binding</keyword>
<dbReference type="SUPFAM" id="SSF57889">
    <property type="entry name" value="Cysteine-rich domain"/>
    <property type="match status" value="2"/>
</dbReference>
<evidence type="ECO:0000256" key="1">
    <source>
        <dbReference type="ARBA" id="ARBA00022723"/>
    </source>
</evidence>
<dbReference type="InterPro" id="IPR004146">
    <property type="entry name" value="DC1"/>
</dbReference>
<proteinExistence type="predicted"/>
<dbReference type="InterPro" id="IPR046349">
    <property type="entry name" value="C1-like_sf"/>
</dbReference>
<keyword evidence="2" id="KW-0677">Repeat</keyword>